<organism evidence="1 2">
    <name type="scientific">Imshaugia aleurites</name>
    <dbReference type="NCBI Taxonomy" id="172621"/>
    <lineage>
        <taxon>Eukaryota</taxon>
        <taxon>Fungi</taxon>
        <taxon>Dikarya</taxon>
        <taxon>Ascomycota</taxon>
        <taxon>Pezizomycotina</taxon>
        <taxon>Lecanoromycetes</taxon>
        <taxon>OSLEUM clade</taxon>
        <taxon>Lecanoromycetidae</taxon>
        <taxon>Lecanorales</taxon>
        <taxon>Lecanorineae</taxon>
        <taxon>Parmeliaceae</taxon>
        <taxon>Imshaugia</taxon>
    </lineage>
</organism>
<name>A0A8H3IIF7_9LECA</name>
<keyword evidence="2" id="KW-1185">Reference proteome</keyword>
<sequence>MPVIAAATMTSSPLPVIPPEIWTTVLHHYGNSPEDLFHLWTQCRQVSQQFKAEVERIFVTQHLPTMIITFRLGLMSEAELGLRSWTRLSYLKTEFIGLSEDCETAIFGAVAKELWKVTQIKPIESCSIQVGELRGRAIQACFASRSDEEFVFEIDWKDLLDEVLVEQVLNDNKFTKMLREVRSLFLPVSSMTYNPRKEEKLMNKFD</sequence>
<gene>
    <name evidence="1" type="ORF">IMSHALPRED_003291</name>
</gene>
<evidence type="ECO:0000313" key="2">
    <source>
        <dbReference type="Proteomes" id="UP000664534"/>
    </source>
</evidence>
<comment type="caution">
    <text evidence="1">The sequence shown here is derived from an EMBL/GenBank/DDBJ whole genome shotgun (WGS) entry which is preliminary data.</text>
</comment>
<dbReference type="EMBL" id="CAJPDT010000017">
    <property type="protein sequence ID" value="CAF9916775.1"/>
    <property type="molecule type" value="Genomic_DNA"/>
</dbReference>
<reference evidence="1" key="1">
    <citation type="submission" date="2021-03" db="EMBL/GenBank/DDBJ databases">
        <authorList>
            <person name="Tagirdzhanova G."/>
        </authorList>
    </citation>
    <scope>NUCLEOTIDE SEQUENCE</scope>
</reference>
<proteinExistence type="predicted"/>
<accession>A0A8H3IIF7</accession>
<evidence type="ECO:0000313" key="1">
    <source>
        <dbReference type="EMBL" id="CAF9916775.1"/>
    </source>
</evidence>
<dbReference type="AlphaFoldDB" id="A0A8H3IIF7"/>
<dbReference type="OrthoDB" id="2997776at2759"/>
<protein>
    <submittedName>
        <fullName evidence="1">Uncharacterized protein</fullName>
    </submittedName>
</protein>
<dbReference type="Proteomes" id="UP000664534">
    <property type="component" value="Unassembled WGS sequence"/>
</dbReference>